<name>A0A0A9D2P7_ARUDO</name>
<dbReference type="AlphaFoldDB" id="A0A0A9D2P7"/>
<dbReference type="EMBL" id="GBRH01216937">
    <property type="protein sequence ID" value="JAD80958.1"/>
    <property type="molecule type" value="Transcribed_RNA"/>
</dbReference>
<accession>A0A0A9D2P7</accession>
<evidence type="ECO:0000313" key="1">
    <source>
        <dbReference type="EMBL" id="JAD80958.1"/>
    </source>
</evidence>
<reference evidence="1" key="1">
    <citation type="submission" date="2014-09" db="EMBL/GenBank/DDBJ databases">
        <authorList>
            <person name="Magalhaes I.L.F."/>
            <person name="Oliveira U."/>
            <person name="Santos F.R."/>
            <person name="Vidigal T.H.D.A."/>
            <person name="Brescovit A.D."/>
            <person name="Santos A.J."/>
        </authorList>
    </citation>
    <scope>NUCLEOTIDE SEQUENCE</scope>
    <source>
        <tissue evidence="1">Shoot tissue taken approximately 20 cm above the soil surface</tissue>
    </source>
</reference>
<reference evidence="1" key="2">
    <citation type="journal article" date="2015" name="Data Brief">
        <title>Shoot transcriptome of the giant reed, Arundo donax.</title>
        <authorList>
            <person name="Barrero R.A."/>
            <person name="Guerrero F.D."/>
            <person name="Moolhuijzen P."/>
            <person name="Goolsby J.A."/>
            <person name="Tidwell J."/>
            <person name="Bellgard S.E."/>
            <person name="Bellgard M.I."/>
        </authorList>
    </citation>
    <scope>NUCLEOTIDE SEQUENCE</scope>
    <source>
        <tissue evidence="1">Shoot tissue taken approximately 20 cm above the soil surface</tissue>
    </source>
</reference>
<protein>
    <submittedName>
        <fullName evidence="1">Uncharacterized protein</fullName>
    </submittedName>
</protein>
<organism evidence="1">
    <name type="scientific">Arundo donax</name>
    <name type="common">Giant reed</name>
    <name type="synonym">Donax arundinaceus</name>
    <dbReference type="NCBI Taxonomy" id="35708"/>
    <lineage>
        <taxon>Eukaryota</taxon>
        <taxon>Viridiplantae</taxon>
        <taxon>Streptophyta</taxon>
        <taxon>Embryophyta</taxon>
        <taxon>Tracheophyta</taxon>
        <taxon>Spermatophyta</taxon>
        <taxon>Magnoliopsida</taxon>
        <taxon>Liliopsida</taxon>
        <taxon>Poales</taxon>
        <taxon>Poaceae</taxon>
        <taxon>PACMAD clade</taxon>
        <taxon>Arundinoideae</taxon>
        <taxon>Arundineae</taxon>
        <taxon>Arundo</taxon>
    </lineage>
</organism>
<proteinExistence type="predicted"/>
<sequence length="62" mass="7329">MKHGCQSNLEVNWINVDDRILKHQLINRETKVQDLQCSQTSLQHRCSWWLSNVAPQNLAWIT</sequence>